<dbReference type="PATRIC" id="fig|1432656.3.peg.612"/>
<dbReference type="Proteomes" id="UP000062043">
    <property type="component" value="Chromosome"/>
</dbReference>
<feature type="transmembrane region" description="Helical" evidence="1">
    <location>
        <begin position="6"/>
        <end position="26"/>
    </location>
</feature>
<organism evidence="2 3">
    <name type="scientific">Thermococcus guaymasensis DSM 11113</name>
    <dbReference type="NCBI Taxonomy" id="1432656"/>
    <lineage>
        <taxon>Archaea</taxon>
        <taxon>Methanobacteriati</taxon>
        <taxon>Methanobacteriota</taxon>
        <taxon>Thermococci</taxon>
        <taxon>Thermococcales</taxon>
        <taxon>Thermococcaceae</taxon>
        <taxon>Thermococcus</taxon>
    </lineage>
</organism>
<protein>
    <submittedName>
        <fullName evidence="2">Uncharacterized protein</fullName>
    </submittedName>
</protein>
<evidence type="ECO:0000313" key="2">
    <source>
        <dbReference type="EMBL" id="AJC72681.1"/>
    </source>
</evidence>
<dbReference type="EMBL" id="CP007140">
    <property type="protein sequence ID" value="AJC72681.1"/>
    <property type="molecule type" value="Genomic_DNA"/>
</dbReference>
<sequence>MDEYALLSLVVEGTLLLGVLVVISIFRTLNRYVKRGRLIEALQMAGGFIMALGMTYLRATYVAPNPIGTNLIIATLFTLAGSFLVILPFFLLQFIKLKMKAQVFALLLSSLIYLVLPLPTLEKIGMILLLFNLLIPLFLMDVVSSLTTCSLFNRKLLRVASWLLVLHAWLRYYAIKNPRTCIHYAILMIYFAVLVIWVYSTLKTYSVLRRWL</sequence>
<feature type="transmembrane region" description="Helical" evidence="1">
    <location>
        <begin position="38"/>
        <end position="59"/>
    </location>
</feature>
<feature type="transmembrane region" description="Helical" evidence="1">
    <location>
        <begin position="124"/>
        <end position="144"/>
    </location>
</feature>
<proteinExistence type="predicted"/>
<name>A0A0X1KN11_9EURY</name>
<accession>A0A0X1KN11</accession>
<feature type="transmembrane region" description="Helical" evidence="1">
    <location>
        <begin position="181"/>
        <end position="202"/>
    </location>
</feature>
<evidence type="ECO:0000256" key="1">
    <source>
        <dbReference type="SAM" id="Phobius"/>
    </source>
</evidence>
<reference evidence="2 3" key="1">
    <citation type="submission" date="2014-01" db="EMBL/GenBank/DDBJ databases">
        <title>Genome sequencing of Thermococcus guaymasensis.</title>
        <authorList>
            <person name="Zhang X."/>
            <person name="Alvare G."/>
            <person name="Fristensky B."/>
            <person name="Chen L."/>
            <person name="Suen T."/>
            <person name="Chen Q."/>
            <person name="Ma K."/>
        </authorList>
    </citation>
    <scope>NUCLEOTIDE SEQUENCE [LARGE SCALE GENOMIC DNA]</scope>
    <source>
        <strain evidence="2 3">DSM 11113</strain>
    </source>
</reference>
<evidence type="ECO:0000313" key="3">
    <source>
        <dbReference type="Proteomes" id="UP000062043"/>
    </source>
</evidence>
<dbReference type="STRING" id="1432656.X802_03175"/>
<keyword evidence="1" id="KW-0472">Membrane</keyword>
<feature type="transmembrane region" description="Helical" evidence="1">
    <location>
        <begin position="71"/>
        <end position="94"/>
    </location>
</feature>
<dbReference type="KEGG" id="tgy:X802_03175"/>
<dbReference type="AlphaFoldDB" id="A0A0X1KN11"/>
<keyword evidence="1" id="KW-1133">Transmembrane helix</keyword>
<keyword evidence="3" id="KW-1185">Reference proteome</keyword>
<feature type="transmembrane region" description="Helical" evidence="1">
    <location>
        <begin position="101"/>
        <end position="118"/>
    </location>
</feature>
<gene>
    <name evidence="2" type="ORF">X802_03175</name>
</gene>
<keyword evidence="1" id="KW-0812">Transmembrane</keyword>